<evidence type="ECO:0000256" key="3">
    <source>
        <dbReference type="SAM" id="SignalP"/>
    </source>
</evidence>
<dbReference type="CDD" id="cd00037">
    <property type="entry name" value="CLECT"/>
    <property type="match status" value="1"/>
</dbReference>
<accession>A0A2G5TNA6</accession>
<sequence length="382" mass="43229">MFAALLTALIFASAFNDVSSVNLCPDGWTFGNETSYCYQISQRYMTYAETDSYCQTIGGRQAFIMSTKELTFFSYFTAGMFAQPWLAITRNTTTNVWHNSDGTTAFSTWWTTGEPSVNGDCATFKSTDKAGMKATPCYSVQPAICRQMPALCPTTTNYGGSYSRTGTIKSPGYPDQYYNNLDCWYVINSPNNTYITLQFSPYLVERTFDYIQAYDGPNDTYPYLGKTDEYTNPRYDFESSSNVVSFKFHTDKTITNNGWLLTWNAQVYSAPINQTGQNGTFTSPNYPDNYGPYTEQLYYITAPDGFHVNVTIDDFLTEARFDVLEIYNSSTVLPNNLVANLSGNATVPWSWVSPYSYVTMRFKSDGSVQKRGFEGYWFITFP</sequence>
<dbReference type="InterPro" id="IPR035914">
    <property type="entry name" value="Sperma_CUB_dom_sf"/>
</dbReference>
<protein>
    <recommendedName>
        <fullName evidence="8">CUB domain-containing protein</fullName>
    </recommendedName>
</protein>
<feature type="domain" description="CUB" evidence="4">
    <location>
        <begin position="152"/>
        <end position="266"/>
    </location>
</feature>
<keyword evidence="3" id="KW-0732">Signal</keyword>
<dbReference type="Proteomes" id="UP000230233">
    <property type="component" value="Chromosome V"/>
</dbReference>
<keyword evidence="1" id="KW-1015">Disulfide bond</keyword>
<dbReference type="Gene3D" id="2.60.120.290">
    <property type="entry name" value="Spermadhesin, CUB domain"/>
    <property type="match status" value="2"/>
</dbReference>
<dbReference type="Gene3D" id="3.10.100.10">
    <property type="entry name" value="Mannose-Binding Protein A, subunit A"/>
    <property type="match status" value="1"/>
</dbReference>
<dbReference type="PROSITE" id="PS50041">
    <property type="entry name" value="C_TYPE_LECTIN_2"/>
    <property type="match status" value="1"/>
</dbReference>
<dbReference type="Pfam" id="PF00059">
    <property type="entry name" value="Lectin_C"/>
    <property type="match status" value="1"/>
</dbReference>
<dbReference type="Pfam" id="PF00431">
    <property type="entry name" value="CUB"/>
    <property type="match status" value="2"/>
</dbReference>
<dbReference type="PANTHER" id="PTHR47761">
    <property type="entry name" value="C-TYPE LECTIN-RELATED"/>
    <property type="match status" value="1"/>
</dbReference>
<evidence type="ECO:0000259" key="5">
    <source>
        <dbReference type="PROSITE" id="PS50041"/>
    </source>
</evidence>
<comment type="caution">
    <text evidence="6">The sequence shown here is derived from an EMBL/GenBank/DDBJ whole genome shotgun (WGS) entry which is preliminary data.</text>
</comment>
<name>A0A2G5TNA6_9PELO</name>
<reference evidence="7" key="1">
    <citation type="submission" date="2017-10" db="EMBL/GenBank/DDBJ databases">
        <title>Rapid genome shrinkage in a self-fertile nematode reveals novel sperm competition proteins.</title>
        <authorList>
            <person name="Yin D."/>
            <person name="Schwarz E.M."/>
            <person name="Thomas C.G."/>
            <person name="Felde R.L."/>
            <person name="Korf I.F."/>
            <person name="Cutter A.D."/>
            <person name="Schartner C.M."/>
            <person name="Ralston E.J."/>
            <person name="Meyer B.J."/>
            <person name="Haag E.S."/>
        </authorList>
    </citation>
    <scope>NUCLEOTIDE SEQUENCE [LARGE SCALE GENOMIC DNA]</scope>
    <source>
        <strain evidence="7">JU1422</strain>
    </source>
</reference>
<evidence type="ECO:0000256" key="2">
    <source>
        <dbReference type="PROSITE-ProRule" id="PRU00059"/>
    </source>
</evidence>
<dbReference type="SUPFAM" id="SSF49854">
    <property type="entry name" value="Spermadhesin, CUB domain"/>
    <property type="match status" value="2"/>
</dbReference>
<dbReference type="PANTHER" id="PTHR47761:SF1">
    <property type="entry name" value="C-TYPE LECTIN-RELATED"/>
    <property type="match status" value="1"/>
</dbReference>
<evidence type="ECO:0000313" key="7">
    <source>
        <dbReference type="Proteomes" id="UP000230233"/>
    </source>
</evidence>
<dbReference type="InterPro" id="IPR016187">
    <property type="entry name" value="CTDL_fold"/>
</dbReference>
<comment type="caution">
    <text evidence="2">Lacks conserved residue(s) required for the propagation of feature annotation.</text>
</comment>
<dbReference type="EMBL" id="PDUG01000005">
    <property type="protein sequence ID" value="PIC28713.1"/>
    <property type="molecule type" value="Genomic_DNA"/>
</dbReference>
<feature type="domain" description="CUB" evidence="4">
    <location>
        <begin position="268"/>
        <end position="380"/>
    </location>
</feature>
<feature type="signal peptide" evidence="3">
    <location>
        <begin position="1"/>
        <end position="20"/>
    </location>
</feature>
<feature type="chain" id="PRO_5013714155" description="CUB domain-containing protein" evidence="3">
    <location>
        <begin position="21"/>
        <end position="382"/>
    </location>
</feature>
<dbReference type="InterPro" id="IPR053119">
    <property type="entry name" value="Cubilin_domain"/>
</dbReference>
<dbReference type="STRING" id="1611254.A0A2G5TNA6"/>
<dbReference type="OrthoDB" id="5808499at2759"/>
<proteinExistence type="predicted"/>
<dbReference type="CDD" id="cd00041">
    <property type="entry name" value="CUB"/>
    <property type="match status" value="2"/>
</dbReference>
<dbReference type="AlphaFoldDB" id="A0A2G5TNA6"/>
<organism evidence="6 7">
    <name type="scientific">Caenorhabditis nigoni</name>
    <dbReference type="NCBI Taxonomy" id="1611254"/>
    <lineage>
        <taxon>Eukaryota</taxon>
        <taxon>Metazoa</taxon>
        <taxon>Ecdysozoa</taxon>
        <taxon>Nematoda</taxon>
        <taxon>Chromadorea</taxon>
        <taxon>Rhabditida</taxon>
        <taxon>Rhabditina</taxon>
        <taxon>Rhabditomorpha</taxon>
        <taxon>Rhabditoidea</taxon>
        <taxon>Rhabditidae</taxon>
        <taxon>Peloderinae</taxon>
        <taxon>Caenorhabditis</taxon>
    </lineage>
</organism>
<dbReference type="SMART" id="SM00034">
    <property type="entry name" value="CLECT"/>
    <property type="match status" value="1"/>
</dbReference>
<dbReference type="SUPFAM" id="SSF56436">
    <property type="entry name" value="C-type lectin-like"/>
    <property type="match status" value="1"/>
</dbReference>
<keyword evidence="7" id="KW-1185">Reference proteome</keyword>
<gene>
    <name evidence="6" type="primary">Cnig_chr_V.g20536</name>
    <name evidence="6" type="ORF">B9Z55_020536</name>
</gene>
<dbReference type="InterPro" id="IPR000859">
    <property type="entry name" value="CUB_dom"/>
</dbReference>
<dbReference type="InterPro" id="IPR016186">
    <property type="entry name" value="C-type_lectin-like/link_sf"/>
</dbReference>
<dbReference type="InterPro" id="IPR001304">
    <property type="entry name" value="C-type_lectin-like"/>
</dbReference>
<evidence type="ECO:0000256" key="1">
    <source>
        <dbReference type="ARBA" id="ARBA00023157"/>
    </source>
</evidence>
<evidence type="ECO:0000259" key="4">
    <source>
        <dbReference type="PROSITE" id="PS01180"/>
    </source>
</evidence>
<dbReference type="PROSITE" id="PS01180">
    <property type="entry name" value="CUB"/>
    <property type="match status" value="2"/>
</dbReference>
<dbReference type="SMART" id="SM00042">
    <property type="entry name" value="CUB"/>
    <property type="match status" value="2"/>
</dbReference>
<feature type="domain" description="C-type lectin" evidence="5">
    <location>
        <begin position="33"/>
        <end position="146"/>
    </location>
</feature>
<evidence type="ECO:0000313" key="6">
    <source>
        <dbReference type="EMBL" id="PIC28713.1"/>
    </source>
</evidence>
<evidence type="ECO:0008006" key="8">
    <source>
        <dbReference type="Google" id="ProtNLM"/>
    </source>
</evidence>